<reference evidence="2" key="1">
    <citation type="submission" date="2021-05" db="EMBL/GenBank/DDBJ databases">
        <title>The genome of the haptophyte Pavlova lutheri (Diacronema luteri, Pavlovales) - a model for lipid biosynthesis in eukaryotic algae.</title>
        <authorList>
            <person name="Hulatt C.J."/>
            <person name="Posewitz M.C."/>
        </authorList>
    </citation>
    <scope>NUCLEOTIDE SEQUENCE</scope>
    <source>
        <strain evidence="2">NIVA-4/92</strain>
    </source>
</reference>
<dbReference type="OrthoDB" id="6424451at2759"/>
<protein>
    <recommendedName>
        <fullName evidence="4">SOUL heme-binding protein</fullName>
    </recommendedName>
</protein>
<organism evidence="2 3">
    <name type="scientific">Diacronema lutheri</name>
    <name type="common">Unicellular marine alga</name>
    <name type="synonym">Monochrysis lutheri</name>
    <dbReference type="NCBI Taxonomy" id="2081491"/>
    <lineage>
        <taxon>Eukaryota</taxon>
        <taxon>Haptista</taxon>
        <taxon>Haptophyta</taxon>
        <taxon>Pavlovophyceae</taxon>
        <taxon>Pavlovales</taxon>
        <taxon>Pavlovaceae</taxon>
        <taxon>Diacronema</taxon>
    </lineage>
</organism>
<proteinExistence type="inferred from homology"/>
<dbReference type="Gene3D" id="3.20.80.10">
    <property type="entry name" value="Regulatory factor, effector binding domain"/>
    <property type="match status" value="1"/>
</dbReference>
<evidence type="ECO:0000256" key="1">
    <source>
        <dbReference type="ARBA" id="ARBA00009817"/>
    </source>
</evidence>
<sequence length="240" mass="26309">MRVPGSRWGLLPKAASWLLVAFFAIRYTGGLYAWVTENRLEQPAYTVVRRLGHGVELRRYEAYNVAEATMKASLKEAASGGFRLCAGYLFGKNVPRERAGFLRPPPPEDVPGETMDMTAPVRQALAPSRGARTVKVSFVMSRKRPLGSLPVPRSAKVHLRTVPAHYAALVRFSGPPPTDDVVAKQEAVVRKAIEATGGAVRPVGKETLVLGYHDPFLVPNLLRRNEVGLMVTVAPDTLRE</sequence>
<dbReference type="AlphaFoldDB" id="A0A8J5XFW5"/>
<accession>A0A8J5XFW5</accession>
<dbReference type="PANTHER" id="PTHR11220">
    <property type="entry name" value="HEME-BINDING PROTEIN-RELATED"/>
    <property type="match status" value="1"/>
</dbReference>
<dbReference type="InterPro" id="IPR006917">
    <property type="entry name" value="SOUL_heme-bd"/>
</dbReference>
<dbReference type="OMA" id="MHAGMIV"/>
<evidence type="ECO:0000313" key="3">
    <source>
        <dbReference type="Proteomes" id="UP000751190"/>
    </source>
</evidence>
<gene>
    <name evidence="2" type="ORF">KFE25_011058</name>
</gene>
<dbReference type="Pfam" id="PF04832">
    <property type="entry name" value="SOUL"/>
    <property type="match status" value="1"/>
</dbReference>
<dbReference type="Proteomes" id="UP000751190">
    <property type="component" value="Unassembled WGS sequence"/>
</dbReference>
<comment type="caution">
    <text evidence="2">The sequence shown here is derived from an EMBL/GenBank/DDBJ whole genome shotgun (WGS) entry which is preliminary data.</text>
</comment>
<evidence type="ECO:0000313" key="2">
    <source>
        <dbReference type="EMBL" id="KAG8460009.1"/>
    </source>
</evidence>
<dbReference type="EMBL" id="JAGTXO010000036">
    <property type="protein sequence ID" value="KAG8460009.1"/>
    <property type="molecule type" value="Genomic_DNA"/>
</dbReference>
<dbReference type="SUPFAM" id="SSF55136">
    <property type="entry name" value="Probable bacterial effector-binding domain"/>
    <property type="match status" value="1"/>
</dbReference>
<dbReference type="InterPro" id="IPR011256">
    <property type="entry name" value="Reg_factor_effector_dom_sf"/>
</dbReference>
<evidence type="ECO:0008006" key="4">
    <source>
        <dbReference type="Google" id="ProtNLM"/>
    </source>
</evidence>
<keyword evidence="3" id="KW-1185">Reference proteome</keyword>
<comment type="similarity">
    <text evidence="1">Belongs to the HEBP family.</text>
</comment>
<name>A0A8J5XFW5_DIALT</name>
<dbReference type="PANTHER" id="PTHR11220:SF58">
    <property type="entry name" value="SOUL HEME-BINDING FAMILY PROTEIN"/>
    <property type="match status" value="1"/>
</dbReference>